<evidence type="ECO:0000313" key="1">
    <source>
        <dbReference type="EMBL" id="OGC62698.1"/>
    </source>
</evidence>
<sequence>MKKRVLIVLIFLIGLGVGGFLFVEKFSPGESRGCVYSKNYNVKLIMPTSFGLLEQFALLPNGDIVMGDKGNNRVLLFRNNIFETVVTGDINASAVTALPDGHIAYLENNEVWLLNYETKEKKYLGKIPGDRYLQALGSDKQGNVYVGASRAGLFKFKDGKLEKIVESLPFSNLDSVQITDIAVGLDGIVYVAGFEKVFAVDPNGAVRLVTDDLVNEPVWVEVGPDGAVYINELSHGLQRFDPKTKQLSQLNITYQFYGMLALTADELFVHDTRGILFTLNPETNAVRPLYVNAGNDFAFAAGADNKVFFATPSLEPVLKQHIVELSSAGERTDLNNLEYAMIFSADVDRENRLNLLTSEGVVRLNRDGSIKTVPIRSEGRESPAIRNFAAGQNIWYGTATDFNEKIEIFSIDELGNAKFLPISFSPESFGAHTVDDARIDVALDGSLVLIVTARGSASQGPFIQRVYRANADGANLREIARLDSGRVAGMVDIAVDRDNNIFVLTMQGEKPNVGGSDSIYKIDKNNKVTEAVYICPGIDPESIDVDSAGNIWFGSTLGVFKATPKLLYW</sequence>
<organism evidence="1 2">
    <name type="scientific">candidate division WWE3 bacterium RIFCSPLOWO2_01_FULL_53_14</name>
    <dbReference type="NCBI Taxonomy" id="1802628"/>
    <lineage>
        <taxon>Bacteria</taxon>
        <taxon>Katanobacteria</taxon>
    </lineage>
</organism>
<dbReference type="EMBL" id="MEVL01000005">
    <property type="protein sequence ID" value="OGC62698.1"/>
    <property type="molecule type" value="Genomic_DNA"/>
</dbReference>
<dbReference type="Gene3D" id="2.130.10.10">
    <property type="entry name" value="YVTN repeat-like/Quinoprotein amine dehydrogenase"/>
    <property type="match status" value="1"/>
</dbReference>
<name>A0A1F4W0A5_UNCKA</name>
<evidence type="ECO:0000313" key="2">
    <source>
        <dbReference type="Proteomes" id="UP000176967"/>
    </source>
</evidence>
<comment type="caution">
    <text evidence="1">The sequence shown here is derived from an EMBL/GenBank/DDBJ whole genome shotgun (WGS) entry which is preliminary data.</text>
</comment>
<dbReference type="InterPro" id="IPR015943">
    <property type="entry name" value="WD40/YVTN_repeat-like_dom_sf"/>
</dbReference>
<dbReference type="Gene3D" id="2.120.10.30">
    <property type="entry name" value="TolB, C-terminal domain"/>
    <property type="match status" value="1"/>
</dbReference>
<dbReference type="InterPro" id="IPR011042">
    <property type="entry name" value="6-blade_b-propeller_TolB-like"/>
</dbReference>
<proteinExistence type="predicted"/>
<dbReference type="AlphaFoldDB" id="A0A1F4W0A5"/>
<reference evidence="1 2" key="1">
    <citation type="journal article" date="2016" name="Nat. Commun.">
        <title>Thousands of microbial genomes shed light on interconnected biogeochemical processes in an aquifer system.</title>
        <authorList>
            <person name="Anantharaman K."/>
            <person name="Brown C.T."/>
            <person name="Hug L.A."/>
            <person name="Sharon I."/>
            <person name="Castelle C.J."/>
            <person name="Probst A.J."/>
            <person name="Thomas B.C."/>
            <person name="Singh A."/>
            <person name="Wilkins M.J."/>
            <person name="Karaoz U."/>
            <person name="Brodie E.L."/>
            <person name="Williams K.H."/>
            <person name="Hubbard S.S."/>
            <person name="Banfield J.F."/>
        </authorList>
    </citation>
    <scope>NUCLEOTIDE SEQUENCE [LARGE SCALE GENOMIC DNA]</scope>
</reference>
<accession>A0A1F4W0A5</accession>
<protein>
    <submittedName>
        <fullName evidence="1">Uncharacterized protein</fullName>
    </submittedName>
</protein>
<dbReference type="SUPFAM" id="SSF63829">
    <property type="entry name" value="Calcium-dependent phosphotriesterase"/>
    <property type="match status" value="2"/>
</dbReference>
<dbReference type="Proteomes" id="UP000176967">
    <property type="component" value="Unassembled WGS sequence"/>
</dbReference>
<gene>
    <name evidence="1" type="ORF">A2890_00370</name>
</gene>